<reference evidence="4" key="2">
    <citation type="submission" date="2020-08" db="EMBL/GenBank/DDBJ databases">
        <title>Plant Genome Project.</title>
        <authorList>
            <person name="Zhang R.-G."/>
        </authorList>
    </citation>
    <scope>NUCLEOTIDE SEQUENCE</scope>
    <source>
        <strain evidence="4">Huo1</strain>
        <tissue evidence="4">Leaf</tissue>
    </source>
</reference>
<feature type="compositionally biased region" description="Polar residues" evidence="2">
    <location>
        <begin position="269"/>
        <end position="301"/>
    </location>
</feature>
<dbReference type="PANTHER" id="PTHR36408:SF1">
    <property type="entry name" value="TRANSMEMBRANE PROTEIN"/>
    <property type="match status" value="1"/>
</dbReference>
<protein>
    <submittedName>
        <fullName evidence="4">Uncharacterized protein</fullName>
    </submittedName>
</protein>
<evidence type="ECO:0000256" key="3">
    <source>
        <dbReference type="SAM" id="Phobius"/>
    </source>
</evidence>
<gene>
    <name evidence="4" type="ORF">SASPL_151853</name>
</gene>
<feature type="region of interest" description="Disordered" evidence="2">
    <location>
        <begin position="269"/>
        <end position="311"/>
    </location>
</feature>
<feature type="transmembrane region" description="Helical" evidence="3">
    <location>
        <begin position="76"/>
        <end position="96"/>
    </location>
</feature>
<evidence type="ECO:0000313" key="5">
    <source>
        <dbReference type="Proteomes" id="UP000298416"/>
    </source>
</evidence>
<dbReference type="Proteomes" id="UP000298416">
    <property type="component" value="Unassembled WGS sequence"/>
</dbReference>
<evidence type="ECO:0000313" key="4">
    <source>
        <dbReference type="EMBL" id="KAG6386683.1"/>
    </source>
</evidence>
<feature type="transmembrane region" description="Helical" evidence="3">
    <location>
        <begin position="108"/>
        <end position="126"/>
    </location>
</feature>
<dbReference type="PANTHER" id="PTHR36408">
    <property type="entry name" value="TRANSMEMBRANE PROTEIN"/>
    <property type="match status" value="1"/>
</dbReference>
<reference evidence="4" key="1">
    <citation type="submission" date="2018-01" db="EMBL/GenBank/DDBJ databases">
        <authorList>
            <person name="Mao J.F."/>
        </authorList>
    </citation>
    <scope>NUCLEOTIDE SEQUENCE</scope>
    <source>
        <strain evidence="4">Huo1</strain>
        <tissue evidence="4">Leaf</tissue>
    </source>
</reference>
<sequence>MAVSFRSIFTNKNPISSLIPFSPTHFPKPPISPFPPLNSRPHLPNYAFLTCQSPVSPLRKATASFNFDDLLSNLEFLSLTISAAVSLYAAVSYGLQKGAVLWWFRSKVFVWQCVVLVASVVVGAVIRRRQWRRACGPGFSKGANLLRRVEKLEEDLRSSASLIRALSRQLEKLGVRVRAARKSLKEPIFELMANRRIANLLEKNQEGYSLETAALARKNSEVTRALAAREDVLEKELGEIHTVLLAMQEQQEKVLNLILATGKARNLLNSKPTQTIDPNKPEASNSSSMAGEQNTEISNKLENLDVANASQ</sequence>
<keyword evidence="3" id="KW-0812">Transmembrane</keyword>
<dbReference type="GO" id="GO:0009941">
    <property type="term" value="C:chloroplast envelope"/>
    <property type="evidence" value="ECO:0007669"/>
    <property type="project" value="TreeGrafter"/>
</dbReference>
<accession>A0A8X8Z0C0</accession>
<keyword evidence="5" id="KW-1185">Reference proteome</keyword>
<dbReference type="EMBL" id="PNBA02000021">
    <property type="protein sequence ID" value="KAG6386683.1"/>
    <property type="molecule type" value="Genomic_DNA"/>
</dbReference>
<comment type="caution">
    <text evidence="4">The sequence shown here is derived from an EMBL/GenBank/DDBJ whole genome shotgun (WGS) entry which is preliminary data.</text>
</comment>
<dbReference type="AlphaFoldDB" id="A0A8X8Z0C0"/>
<feature type="coiled-coil region" evidence="1">
    <location>
        <begin position="149"/>
        <end position="183"/>
    </location>
</feature>
<name>A0A8X8Z0C0_SALSN</name>
<evidence type="ECO:0000256" key="2">
    <source>
        <dbReference type="SAM" id="MobiDB-lite"/>
    </source>
</evidence>
<keyword evidence="1" id="KW-0175">Coiled coil</keyword>
<organism evidence="4">
    <name type="scientific">Salvia splendens</name>
    <name type="common">Scarlet sage</name>
    <dbReference type="NCBI Taxonomy" id="180675"/>
    <lineage>
        <taxon>Eukaryota</taxon>
        <taxon>Viridiplantae</taxon>
        <taxon>Streptophyta</taxon>
        <taxon>Embryophyta</taxon>
        <taxon>Tracheophyta</taxon>
        <taxon>Spermatophyta</taxon>
        <taxon>Magnoliopsida</taxon>
        <taxon>eudicotyledons</taxon>
        <taxon>Gunneridae</taxon>
        <taxon>Pentapetalae</taxon>
        <taxon>asterids</taxon>
        <taxon>lamiids</taxon>
        <taxon>Lamiales</taxon>
        <taxon>Lamiaceae</taxon>
        <taxon>Nepetoideae</taxon>
        <taxon>Mentheae</taxon>
        <taxon>Salviinae</taxon>
        <taxon>Salvia</taxon>
        <taxon>Salvia subgen. Calosphace</taxon>
        <taxon>core Calosphace</taxon>
    </lineage>
</organism>
<keyword evidence="3" id="KW-0472">Membrane</keyword>
<proteinExistence type="predicted"/>
<keyword evidence="3" id="KW-1133">Transmembrane helix</keyword>
<evidence type="ECO:0000256" key="1">
    <source>
        <dbReference type="SAM" id="Coils"/>
    </source>
</evidence>